<organism evidence="6">
    <name type="scientific">freshwater metagenome</name>
    <dbReference type="NCBI Taxonomy" id="449393"/>
    <lineage>
        <taxon>unclassified sequences</taxon>
        <taxon>metagenomes</taxon>
        <taxon>ecological metagenomes</taxon>
    </lineage>
</organism>
<evidence type="ECO:0000313" key="1">
    <source>
        <dbReference type="EMBL" id="CAB4536154.1"/>
    </source>
</evidence>
<dbReference type="NCBIfam" id="TIGR03847">
    <property type="entry name" value="conserved hypothetical protein"/>
    <property type="match status" value="1"/>
</dbReference>
<dbReference type="EMBL" id="CAFBQV010000242">
    <property type="protein sequence ID" value="CAB5067637.1"/>
    <property type="molecule type" value="Genomic_DNA"/>
</dbReference>
<name>A0A6J7UUK1_9ZZZZ</name>
<dbReference type="AlphaFoldDB" id="A0A6J7UUK1"/>
<gene>
    <name evidence="1" type="ORF">UFOPK1353_00672</name>
    <name evidence="2" type="ORF">UFOPK1826_00502</name>
    <name evidence="3" type="ORF">UFOPK2292_00642</name>
    <name evidence="4" type="ORF">UFOPK2855_00927</name>
    <name evidence="5" type="ORF">UFOPK3026_00155</name>
    <name evidence="6" type="ORF">UFOPK4345_01264</name>
</gene>
<dbReference type="InterPro" id="IPR021441">
    <property type="entry name" value="DUF3090"/>
</dbReference>
<dbReference type="EMBL" id="CAEZUN010000045">
    <property type="protein sequence ID" value="CAB4598680.1"/>
    <property type="molecule type" value="Genomic_DNA"/>
</dbReference>
<evidence type="ECO:0000313" key="4">
    <source>
        <dbReference type="EMBL" id="CAB4764972.1"/>
    </source>
</evidence>
<evidence type="ECO:0000313" key="5">
    <source>
        <dbReference type="EMBL" id="CAB4794508.1"/>
    </source>
</evidence>
<dbReference type="EMBL" id="CAEZSE010000098">
    <property type="protein sequence ID" value="CAB4536154.1"/>
    <property type="molecule type" value="Genomic_DNA"/>
</dbReference>
<evidence type="ECO:0000313" key="3">
    <source>
        <dbReference type="EMBL" id="CAB4667797.1"/>
    </source>
</evidence>
<proteinExistence type="predicted"/>
<evidence type="ECO:0000313" key="6">
    <source>
        <dbReference type="EMBL" id="CAB5067637.1"/>
    </source>
</evidence>
<dbReference type="EMBL" id="CAEZWU010000078">
    <property type="protein sequence ID" value="CAB4667797.1"/>
    <property type="molecule type" value="Genomic_DNA"/>
</dbReference>
<dbReference type="Pfam" id="PF11290">
    <property type="entry name" value="DUF3090"/>
    <property type="match status" value="1"/>
</dbReference>
<dbReference type="EMBL" id="CAEZZK010000183">
    <property type="protein sequence ID" value="CAB4764972.1"/>
    <property type="molecule type" value="Genomic_DNA"/>
</dbReference>
<sequence>MSSYFEFDTTDAFTTGALGEPGQRTFVLQVRADGQRITIKCEKDQVAAMSEYLRKLLADAPDVSQRPIKDAMQLSMPVEPEFVLGTVGLAYDAISDRLVIQLDEIEIFNGDESSEEILDSQDLSRIRANITRGQAAAFCEHADSVVASGRPTCIFCGRPINKDGHLCPRMN</sequence>
<dbReference type="EMBL" id="CAFAAP010000013">
    <property type="protein sequence ID" value="CAB4794508.1"/>
    <property type="molecule type" value="Genomic_DNA"/>
</dbReference>
<accession>A0A6J7UUK1</accession>
<reference evidence="6" key="1">
    <citation type="submission" date="2020-05" db="EMBL/GenBank/DDBJ databases">
        <authorList>
            <person name="Chiriac C."/>
            <person name="Salcher M."/>
            <person name="Ghai R."/>
            <person name="Kavagutti S V."/>
        </authorList>
    </citation>
    <scope>NUCLEOTIDE SEQUENCE</scope>
</reference>
<evidence type="ECO:0000313" key="2">
    <source>
        <dbReference type="EMBL" id="CAB4598680.1"/>
    </source>
</evidence>
<protein>
    <submittedName>
        <fullName evidence="6">Unannotated protein</fullName>
    </submittedName>
</protein>